<gene>
    <name evidence="2" type="ORF">JT362_21875</name>
</gene>
<protein>
    <submittedName>
        <fullName evidence="2">CHAT domain-containing protein</fullName>
    </submittedName>
</protein>
<feature type="domain" description="CHAT" evidence="1">
    <location>
        <begin position="2"/>
        <end position="63"/>
    </location>
</feature>
<evidence type="ECO:0000313" key="3">
    <source>
        <dbReference type="Proteomes" id="UP001156441"/>
    </source>
</evidence>
<organism evidence="2 3">
    <name type="scientific">Actinophytocola gossypii</name>
    <dbReference type="NCBI Taxonomy" id="2812003"/>
    <lineage>
        <taxon>Bacteria</taxon>
        <taxon>Bacillati</taxon>
        <taxon>Actinomycetota</taxon>
        <taxon>Actinomycetes</taxon>
        <taxon>Pseudonocardiales</taxon>
        <taxon>Pseudonocardiaceae</taxon>
    </lineage>
</organism>
<name>A0ABT2JD45_9PSEU</name>
<dbReference type="EMBL" id="JAFFZE010000016">
    <property type="protein sequence ID" value="MCT2585770.1"/>
    <property type="molecule type" value="Genomic_DNA"/>
</dbReference>
<evidence type="ECO:0000313" key="2">
    <source>
        <dbReference type="EMBL" id="MCT2585770.1"/>
    </source>
</evidence>
<sequence length="74" mass="7832">MVATLWPVADRHATALAKTGYDSITGPGRTADCAAALRSTTSALRTRHPARPHIWAPFIHLGSSAGELATKPVR</sequence>
<dbReference type="Pfam" id="PF12770">
    <property type="entry name" value="CHAT"/>
    <property type="match status" value="1"/>
</dbReference>
<keyword evidence="3" id="KW-1185">Reference proteome</keyword>
<dbReference type="RefSeq" id="WP_375546545.1">
    <property type="nucleotide sequence ID" value="NZ_JAFFZE010000016.1"/>
</dbReference>
<evidence type="ECO:0000259" key="1">
    <source>
        <dbReference type="Pfam" id="PF12770"/>
    </source>
</evidence>
<proteinExistence type="predicted"/>
<accession>A0ABT2JD45</accession>
<reference evidence="2 3" key="1">
    <citation type="submission" date="2021-02" db="EMBL/GenBank/DDBJ databases">
        <title>Actinophytocola xerophila sp. nov., isolated from soil of cotton cropping field.</title>
        <authorList>
            <person name="Huang R."/>
            <person name="Chen X."/>
            <person name="Ge X."/>
            <person name="Liu W."/>
        </authorList>
    </citation>
    <scope>NUCLEOTIDE SEQUENCE [LARGE SCALE GENOMIC DNA]</scope>
    <source>
        <strain evidence="2 3">S1-96</strain>
    </source>
</reference>
<comment type="caution">
    <text evidence="2">The sequence shown here is derived from an EMBL/GenBank/DDBJ whole genome shotgun (WGS) entry which is preliminary data.</text>
</comment>
<dbReference type="Proteomes" id="UP001156441">
    <property type="component" value="Unassembled WGS sequence"/>
</dbReference>
<dbReference type="InterPro" id="IPR024983">
    <property type="entry name" value="CHAT_dom"/>
</dbReference>